<organism evidence="1">
    <name type="scientific">Arundo donax</name>
    <name type="common">Giant reed</name>
    <name type="synonym">Donax arundinaceus</name>
    <dbReference type="NCBI Taxonomy" id="35708"/>
    <lineage>
        <taxon>Eukaryota</taxon>
        <taxon>Viridiplantae</taxon>
        <taxon>Streptophyta</taxon>
        <taxon>Embryophyta</taxon>
        <taxon>Tracheophyta</taxon>
        <taxon>Spermatophyta</taxon>
        <taxon>Magnoliopsida</taxon>
        <taxon>Liliopsida</taxon>
        <taxon>Poales</taxon>
        <taxon>Poaceae</taxon>
        <taxon>PACMAD clade</taxon>
        <taxon>Arundinoideae</taxon>
        <taxon>Arundineae</taxon>
        <taxon>Arundo</taxon>
    </lineage>
</organism>
<dbReference type="AlphaFoldDB" id="A0A0A8Z6H0"/>
<accession>A0A0A8Z6H0</accession>
<dbReference type="EMBL" id="GBRH01264632">
    <property type="protein sequence ID" value="JAD33263.1"/>
    <property type="molecule type" value="Transcribed_RNA"/>
</dbReference>
<protein>
    <submittedName>
        <fullName evidence="1">Uncharacterized protein</fullName>
    </submittedName>
</protein>
<reference evidence="1" key="1">
    <citation type="submission" date="2014-09" db="EMBL/GenBank/DDBJ databases">
        <authorList>
            <person name="Magalhaes I.L.F."/>
            <person name="Oliveira U."/>
            <person name="Santos F.R."/>
            <person name="Vidigal T.H.D.A."/>
            <person name="Brescovit A.D."/>
            <person name="Santos A.J."/>
        </authorList>
    </citation>
    <scope>NUCLEOTIDE SEQUENCE</scope>
    <source>
        <tissue evidence="1">Shoot tissue taken approximately 20 cm above the soil surface</tissue>
    </source>
</reference>
<evidence type="ECO:0000313" key="1">
    <source>
        <dbReference type="EMBL" id="JAD33263.1"/>
    </source>
</evidence>
<reference evidence="1" key="2">
    <citation type="journal article" date="2015" name="Data Brief">
        <title>Shoot transcriptome of the giant reed, Arundo donax.</title>
        <authorList>
            <person name="Barrero R.A."/>
            <person name="Guerrero F.D."/>
            <person name="Moolhuijzen P."/>
            <person name="Goolsby J.A."/>
            <person name="Tidwell J."/>
            <person name="Bellgard S.E."/>
            <person name="Bellgard M.I."/>
        </authorList>
    </citation>
    <scope>NUCLEOTIDE SEQUENCE</scope>
    <source>
        <tissue evidence="1">Shoot tissue taken approximately 20 cm above the soil surface</tissue>
    </source>
</reference>
<name>A0A0A8Z6H0_ARUDO</name>
<proteinExistence type="predicted"/>
<sequence length="52" mass="6162">MAAPVERLILIGDKPRFLRVLVLFMVIQNSAIRNYCYGYNFIKQPFYHKASR</sequence>